<proteinExistence type="predicted"/>
<evidence type="ECO:0000313" key="1">
    <source>
        <dbReference type="EMBL" id="KRZ71294.1"/>
    </source>
</evidence>
<protein>
    <recommendedName>
        <fullName evidence="3">DDE-1 domain-containing protein</fullName>
    </recommendedName>
</protein>
<evidence type="ECO:0000313" key="2">
    <source>
        <dbReference type="Proteomes" id="UP000054843"/>
    </source>
</evidence>
<sequence>LRCVWPQITHQFALGHIFSMDETGLFCKAQRKRAYVLPDHTRKGSRQSMCSSITGTFKVPLLVIGKSKRPGSFPKNIHEIRMFYWQSNNCML</sequence>
<organism evidence="1 2">
    <name type="scientific">Trichinella papuae</name>
    <dbReference type="NCBI Taxonomy" id="268474"/>
    <lineage>
        <taxon>Eukaryota</taxon>
        <taxon>Metazoa</taxon>
        <taxon>Ecdysozoa</taxon>
        <taxon>Nematoda</taxon>
        <taxon>Enoplea</taxon>
        <taxon>Dorylaimia</taxon>
        <taxon>Trichinellida</taxon>
        <taxon>Trichinellidae</taxon>
        <taxon>Trichinella</taxon>
    </lineage>
</organism>
<evidence type="ECO:0008006" key="3">
    <source>
        <dbReference type="Google" id="ProtNLM"/>
    </source>
</evidence>
<dbReference type="Proteomes" id="UP000054843">
    <property type="component" value="Unassembled WGS sequence"/>
</dbReference>
<gene>
    <name evidence="1" type="ORF">T10_9713</name>
</gene>
<keyword evidence="2" id="KW-1185">Reference proteome</keyword>
<dbReference type="EMBL" id="JYDO01000099">
    <property type="protein sequence ID" value="KRZ71294.1"/>
    <property type="molecule type" value="Genomic_DNA"/>
</dbReference>
<dbReference type="AlphaFoldDB" id="A0A0V1MIV6"/>
<feature type="non-terminal residue" evidence="1">
    <location>
        <position position="1"/>
    </location>
</feature>
<reference evidence="1 2" key="1">
    <citation type="submission" date="2015-01" db="EMBL/GenBank/DDBJ databases">
        <title>Evolution of Trichinella species and genotypes.</title>
        <authorList>
            <person name="Korhonen P.K."/>
            <person name="Edoardo P."/>
            <person name="Giuseppe L.R."/>
            <person name="Gasser R.B."/>
        </authorList>
    </citation>
    <scope>NUCLEOTIDE SEQUENCE [LARGE SCALE GENOMIC DNA]</scope>
    <source>
        <strain evidence="1">ISS1980</strain>
    </source>
</reference>
<name>A0A0V1MIV6_9BILA</name>
<comment type="caution">
    <text evidence="1">The sequence shown here is derived from an EMBL/GenBank/DDBJ whole genome shotgun (WGS) entry which is preliminary data.</text>
</comment>
<accession>A0A0V1MIV6</accession>